<evidence type="ECO:0000313" key="7">
    <source>
        <dbReference type="Proteomes" id="UP001604336"/>
    </source>
</evidence>
<dbReference type="PANTHER" id="PTHR31503:SF85">
    <property type="entry name" value="CALCIUM-BINDING EF-HAND FAMILY PROTEIN"/>
    <property type="match status" value="1"/>
</dbReference>
<dbReference type="CDD" id="cd00051">
    <property type="entry name" value="EFh"/>
    <property type="match status" value="2"/>
</dbReference>
<dbReference type="InterPro" id="IPR002048">
    <property type="entry name" value="EF_hand_dom"/>
</dbReference>
<keyword evidence="4" id="KW-1133">Transmembrane helix</keyword>
<dbReference type="PROSITE" id="PS00018">
    <property type="entry name" value="EF_HAND_1"/>
    <property type="match status" value="2"/>
</dbReference>
<feature type="transmembrane region" description="Helical" evidence="4">
    <location>
        <begin position="237"/>
        <end position="258"/>
    </location>
</feature>
<evidence type="ECO:0000313" key="6">
    <source>
        <dbReference type="EMBL" id="KAL2475247.1"/>
    </source>
</evidence>
<protein>
    <submittedName>
        <fullName evidence="6">Sodium/calcium exchanger family protein/calcium-binding EF hand family protein</fullName>
    </submittedName>
</protein>
<reference evidence="7" key="1">
    <citation type="submission" date="2024-07" db="EMBL/GenBank/DDBJ databases">
        <title>Two chromosome-level genome assemblies of Korean endemic species Abeliophyllum distichum and Forsythia ovata (Oleaceae).</title>
        <authorList>
            <person name="Jang H."/>
        </authorList>
    </citation>
    <scope>NUCLEOTIDE SEQUENCE [LARGE SCALE GENOMIC DNA]</scope>
</reference>
<keyword evidence="1" id="KW-0813">Transport</keyword>
<dbReference type="Proteomes" id="UP001604336">
    <property type="component" value="Unassembled WGS sequence"/>
</dbReference>
<evidence type="ECO:0000256" key="1">
    <source>
        <dbReference type="ARBA" id="ARBA00022449"/>
    </source>
</evidence>
<feature type="transmembrane region" description="Helical" evidence="4">
    <location>
        <begin position="624"/>
        <end position="642"/>
    </location>
</feature>
<feature type="domain" description="EF-hand" evidence="5">
    <location>
        <begin position="474"/>
        <end position="509"/>
    </location>
</feature>
<evidence type="ECO:0000259" key="5">
    <source>
        <dbReference type="PROSITE" id="PS50222"/>
    </source>
</evidence>
<sequence length="701" mass="80282">MAPYIHSLPPTIAMLSLMVLIFFTTFVKGRILKINSSDDLISDGIDHVDSQYPALTANGYLLSASTLPAHIWLPTLCRKCWRLHFPNTGLSGSTDLWRMAAEQGEQGSLSYLWQQKFRWYYFPNPYEFTSNVDDDVKENAQSLVSLGVGIYAGITVFTLTLQWGICLIVGARKLGQESRPDHSESPASCCLRVREKLTELNDTGIKIDDKTRYTAGIMLLSLIPYVIVQLVDIFNTSHIVILIALIVSFSSLVSYFIYQECNPWIQERSLEYVKYEILRKAFLQYVERRGKLIDEDGNPNLRVINNLFAETDKDANGYISSHELETLTNIIMPQKLDIDNKNFVSLAMKKFDTDKDDRINRSEFTKACIWIADKNAQTRSDDSSSRDFSEEEFQQFNQMEENKLHINQILSKILKHYESKLLKEESFVTDDGEPNTESIKKIFRRIDINNKNKITRTELEQQVRTIKFEEVKTNYEDVVKEFFNYFDTDGNNTIDEENFVYGLDRWLRKAILVANCSDKTKSIDEYDKIVWGKKVIHGDSFLWAFVKCVFEIVLGIVILTFIGGPLTTSILQLSYTMRVPSFSISFVIVPLAMNTRTAIEALFPAGKKSEKTASLTFSEIYGEVVMNNLSGLTILLAIVYTKDLQWDFSAEVLIVLVVCAIVGILGYSSTKYPFWTCILAFLLYPISLGLFIYDKLDLRWN</sequence>
<feature type="domain" description="EF-hand" evidence="5">
    <location>
        <begin position="339"/>
        <end position="374"/>
    </location>
</feature>
<feature type="transmembrane region" description="Helical" evidence="4">
    <location>
        <begin position="582"/>
        <end position="603"/>
    </location>
</feature>
<feature type="transmembrane region" description="Helical" evidence="4">
    <location>
        <begin position="541"/>
        <end position="562"/>
    </location>
</feature>
<feature type="domain" description="EF-hand" evidence="5">
    <location>
        <begin position="299"/>
        <end position="334"/>
    </location>
</feature>
<keyword evidence="1" id="KW-0050">Antiport</keyword>
<dbReference type="InterPro" id="IPR011992">
    <property type="entry name" value="EF-hand-dom_pair"/>
</dbReference>
<dbReference type="SUPFAM" id="SSF47473">
    <property type="entry name" value="EF-hand"/>
    <property type="match status" value="1"/>
</dbReference>
<dbReference type="GO" id="GO:0070588">
    <property type="term" value="P:calcium ion transmembrane transport"/>
    <property type="evidence" value="ECO:0007669"/>
    <property type="project" value="UniProtKB-ARBA"/>
</dbReference>
<name>A0ABD1QGB4_9LAMI</name>
<accession>A0ABD1QGB4</accession>
<feature type="transmembrane region" description="Helical" evidence="4">
    <location>
        <begin position="213"/>
        <end position="231"/>
    </location>
</feature>
<dbReference type="PROSITE" id="PS50222">
    <property type="entry name" value="EF_HAND_2"/>
    <property type="match status" value="4"/>
</dbReference>
<organism evidence="6 7">
    <name type="scientific">Abeliophyllum distichum</name>
    <dbReference type="NCBI Taxonomy" id="126358"/>
    <lineage>
        <taxon>Eukaryota</taxon>
        <taxon>Viridiplantae</taxon>
        <taxon>Streptophyta</taxon>
        <taxon>Embryophyta</taxon>
        <taxon>Tracheophyta</taxon>
        <taxon>Spermatophyta</taxon>
        <taxon>Magnoliopsida</taxon>
        <taxon>eudicotyledons</taxon>
        <taxon>Gunneridae</taxon>
        <taxon>Pentapetalae</taxon>
        <taxon>asterids</taxon>
        <taxon>lamiids</taxon>
        <taxon>Lamiales</taxon>
        <taxon>Oleaceae</taxon>
        <taxon>Forsythieae</taxon>
        <taxon>Abeliophyllum</taxon>
    </lineage>
</organism>
<dbReference type="EMBL" id="JBFOLK010000011">
    <property type="protein sequence ID" value="KAL2475247.1"/>
    <property type="molecule type" value="Genomic_DNA"/>
</dbReference>
<keyword evidence="4" id="KW-0472">Membrane</keyword>
<dbReference type="GO" id="GO:0015297">
    <property type="term" value="F:antiporter activity"/>
    <property type="evidence" value="ECO:0007669"/>
    <property type="project" value="UniProtKB-KW"/>
</dbReference>
<keyword evidence="2" id="KW-0106">Calcium</keyword>
<dbReference type="InterPro" id="IPR018247">
    <property type="entry name" value="EF_Hand_1_Ca_BS"/>
</dbReference>
<dbReference type="Gene3D" id="1.10.238.10">
    <property type="entry name" value="EF-hand"/>
    <property type="match status" value="2"/>
</dbReference>
<proteinExistence type="predicted"/>
<dbReference type="InterPro" id="IPR004713">
    <property type="entry name" value="CaH_exchang"/>
</dbReference>
<gene>
    <name evidence="6" type="ORF">Adt_35983</name>
</gene>
<evidence type="ECO:0000256" key="2">
    <source>
        <dbReference type="ARBA" id="ARBA00022837"/>
    </source>
</evidence>
<dbReference type="SMART" id="SM00054">
    <property type="entry name" value="EFh"/>
    <property type="match status" value="4"/>
</dbReference>
<keyword evidence="3" id="KW-0406">Ion transport</keyword>
<keyword evidence="4" id="KW-0812">Transmembrane</keyword>
<evidence type="ECO:0000256" key="4">
    <source>
        <dbReference type="SAM" id="Phobius"/>
    </source>
</evidence>
<dbReference type="PANTHER" id="PTHR31503">
    <property type="entry name" value="VACUOLAR CALCIUM ION TRANSPORTER"/>
    <property type="match status" value="1"/>
</dbReference>
<comment type="caution">
    <text evidence="6">The sequence shown here is derived from an EMBL/GenBank/DDBJ whole genome shotgun (WGS) entry which is preliminary data.</text>
</comment>
<keyword evidence="7" id="KW-1185">Reference proteome</keyword>
<dbReference type="Pfam" id="PF13499">
    <property type="entry name" value="EF-hand_7"/>
    <property type="match status" value="2"/>
</dbReference>
<feature type="transmembrane region" description="Helical" evidence="4">
    <location>
        <begin position="648"/>
        <end position="667"/>
    </location>
</feature>
<feature type="transmembrane region" description="Helical" evidence="4">
    <location>
        <begin position="674"/>
        <end position="693"/>
    </location>
</feature>
<dbReference type="AlphaFoldDB" id="A0ABD1QGB4"/>
<evidence type="ECO:0000256" key="3">
    <source>
        <dbReference type="ARBA" id="ARBA00023065"/>
    </source>
</evidence>
<feature type="transmembrane region" description="Helical" evidence="4">
    <location>
        <begin position="6"/>
        <end position="27"/>
    </location>
</feature>
<feature type="domain" description="EF-hand" evidence="5">
    <location>
        <begin position="434"/>
        <end position="469"/>
    </location>
</feature>